<dbReference type="PROSITE" id="PS50977">
    <property type="entry name" value="HTH_TETR_2"/>
    <property type="match status" value="1"/>
</dbReference>
<dbReference type="EMBL" id="JACU01000001">
    <property type="protein sequence ID" value="KMS60333.1"/>
    <property type="molecule type" value="Genomic_DNA"/>
</dbReference>
<dbReference type="GO" id="GO:0003700">
    <property type="term" value="F:DNA-binding transcription factor activity"/>
    <property type="evidence" value="ECO:0007669"/>
    <property type="project" value="TreeGrafter"/>
</dbReference>
<name>A0A0J7YAG3_9SPHN</name>
<comment type="caution">
    <text evidence="6">The sequence shown here is derived from an EMBL/GenBank/DDBJ whole genome shotgun (WGS) entry which is preliminary data.</text>
</comment>
<dbReference type="GO" id="GO:0000976">
    <property type="term" value="F:transcription cis-regulatory region binding"/>
    <property type="evidence" value="ECO:0007669"/>
    <property type="project" value="TreeGrafter"/>
</dbReference>
<feature type="domain" description="HTH tetR-type" evidence="5">
    <location>
        <begin position="13"/>
        <end position="73"/>
    </location>
</feature>
<protein>
    <submittedName>
        <fullName evidence="6">TetR family transcriptional regulator</fullName>
    </submittedName>
</protein>
<proteinExistence type="predicted"/>
<dbReference type="PATRIC" id="fig|1114963.3.peg.242"/>
<dbReference type="SUPFAM" id="SSF46689">
    <property type="entry name" value="Homeodomain-like"/>
    <property type="match status" value="2"/>
</dbReference>
<dbReference type="Pfam" id="PF00440">
    <property type="entry name" value="TetR_N"/>
    <property type="match status" value="1"/>
</dbReference>
<evidence type="ECO:0000313" key="6">
    <source>
        <dbReference type="EMBL" id="KMS60333.1"/>
    </source>
</evidence>
<evidence type="ECO:0000313" key="7">
    <source>
        <dbReference type="Proteomes" id="UP000052268"/>
    </source>
</evidence>
<accession>A0A0J7YAG3</accession>
<feature type="DNA-binding region" description="H-T-H motif" evidence="4">
    <location>
        <begin position="36"/>
        <end position="55"/>
    </location>
</feature>
<dbReference type="PANTHER" id="PTHR30055:SF234">
    <property type="entry name" value="HTH-TYPE TRANSCRIPTIONAL REGULATOR BETI"/>
    <property type="match status" value="1"/>
</dbReference>
<dbReference type="Gene3D" id="1.10.357.10">
    <property type="entry name" value="Tetracycline Repressor, domain 2"/>
    <property type="match status" value="2"/>
</dbReference>
<dbReference type="RefSeq" id="WP_059149749.1">
    <property type="nucleotide sequence ID" value="NZ_KQ130452.1"/>
</dbReference>
<organism evidence="6 7">
    <name type="scientific">Novosphingobium barchaimii LL02</name>
    <dbReference type="NCBI Taxonomy" id="1114963"/>
    <lineage>
        <taxon>Bacteria</taxon>
        <taxon>Pseudomonadati</taxon>
        <taxon>Pseudomonadota</taxon>
        <taxon>Alphaproteobacteria</taxon>
        <taxon>Sphingomonadales</taxon>
        <taxon>Sphingomonadaceae</taxon>
        <taxon>Novosphingobium</taxon>
    </lineage>
</organism>
<keyword evidence="3" id="KW-0804">Transcription</keyword>
<dbReference type="InterPro" id="IPR050109">
    <property type="entry name" value="HTH-type_TetR-like_transc_reg"/>
</dbReference>
<sequence length="395" mass="41957">MTTPNDRSSARPAQDNSSIVDAARKVVATKGLSGMSLRTVAEEAGTSVGSISYRIGDRAALIAAIAEREIELMAATSAQWRERLGGLDPVATGILADLICEWLDEGAGARRVSAIVTCELALLASRDPAALPGMAALLDHGEALWRDLLRASPKAGPLALFIASYCLDEQPFSILLAGETDYRLLRHSTVRGMLRELGQGQACPGDASAWHMALVDRLAVPAGPAHDATAKVPEGNKAVLADHIADLISSQGVGGLSHRAVAQVSGTATSSVAHHFPAHRDILFAGVETLYRRMRSEIRSTRAATPAHAEIVRLTHECALTALADPAFRPFAIDMRRRRAENVHVQFAEWLGIPAGSDRARVQAAVMASIGARLRAMATPSTPQTGPDLVRSFQV</sequence>
<keyword evidence="1" id="KW-0805">Transcription regulation</keyword>
<dbReference type="InterPro" id="IPR001647">
    <property type="entry name" value="HTH_TetR"/>
</dbReference>
<evidence type="ECO:0000256" key="1">
    <source>
        <dbReference type="ARBA" id="ARBA00023015"/>
    </source>
</evidence>
<evidence type="ECO:0000259" key="5">
    <source>
        <dbReference type="PROSITE" id="PS50977"/>
    </source>
</evidence>
<gene>
    <name evidence="6" type="ORF">V474_01225</name>
</gene>
<dbReference type="AlphaFoldDB" id="A0A0J7YAG3"/>
<dbReference type="Proteomes" id="UP000052268">
    <property type="component" value="Unassembled WGS sequence"/>
</dbReference>
<evidence type="ECO:0000256" key="2">
    <source>
        <dbReference type="ARBA" id="ARBA00023125"/>
    </source>
</evidence>
<dbReference type="OrthoDB" id="7189526at2"/>
<dbReference type="InterPro" id="IPR009057">
    <property type="entry name" value="Homeodomain-like_sf"/>
</dbReference>
<evidence type="ECO:0000256" key="3">
    <source>
        <dbReference type="ARBA" id="ARBA00023163"/>
    </source>
</evidence>
<keyword evidence="2 4" id="KW-0238">DNA-binding</keyword>
<dbReference type="PANTHER" id="PTHR30055">
    <property type="entry name" value="HTH-TYPE TRANSCRIPTIONAL REGULATOR RUTR"/>
    <property type="match status" value="1"/>
</dbReference>
<reference evidence="6 7" key="1">
    <citation type="journal article" date="2015" name="G3 (Bethesda)">
        <title>Insights into Ongoing Evolution of the Hexachlorocyclohexane Catabolic Pathway from Comparative Genomics of Ten Sphingomonadaceae Strains.</title>
        <authorList>
            <person name="Pearce S.L."/>
            <person name="Oakeshott J.G."/>
            <person name="Pandey G."/>
        </authorList>
    </citation>
    <scope>NUCLEOTIDE SEQUENCE [LARGE SCALE GENOMIC DNA]</scope>
    <source>
        <strain evidence="6 7">LL02</strain>
    </source>
</reference>
<keyword evidence="7" id="KW-1185">Reference proteome</keyword>
<evidence type="ECO:0000256" key="4">
    <source>
        <dbReference type="PROSITE-ProRule" id="PRU00335"/>
    </source>
</evidence>